<keyword evidence="9" id="KW-0233">DNA recombination</keyword>
<evidence type="ECO:0000256" key="11">
    <source>
        <dbReference type="ARBA" id="ARBA00023242"/>
    </source>
</evidence>
<feature type="coiled-coil region" evidence="12">
    <location>
        <begin position="475"/>
        <end position="544"/>
    </location>
</feature>
<feature type="compositionally biased region" description="Basic and acidic residues" evidence="13">
    <location>
        <begin position="28"/>
        <end position="46"/>
    </location>
</feature>
<evidence type="ECO:0000256" key="3">
    <source>
        <dbReference type="ARBA" id="ARBA00006793"/>
    </source>
</evidence>
<proteinExistence type="inferred from homology"/>
<evidence type="ECO:0000256" key="5">
    <source>
        <dbReference type="ARBA" id="ARBA00022741"/>
    </source>
</evidence>
<evidence type="ECO:0000256" key="8">
    <source>
        <dbReference type="ARBA" id="ARBA00023054"/>
    </source>
</evidence>
<name>A0A8H4NWA9_9HYPO</name>
<gene>
    <name evidence="15" type="ORF">F53441_3800</name>
</gene>
<feature type="region of interest" description="Disordered" evidence="13">
    <location>
        <begin position="1"/>
        <end position="77"/>
    </location>
</feature>
<feature type="domain" description="Rad50/SbcC-type AAA" evidence="14">
    <location>
        <begin position="123"/>
        <end position="370"/>
    </location>
</feature>
<dbReference type="PANTHER" id="PTHR19306">
    <property type="entry name" value="STRUCTURAL MAINTENANCE OF CHROMOSOMES 5,6 SMC5, SMC6"/>
    <property type="match status" value="1"/>
</dbReference>
<comment type="similarity">
    <text evidence="3">Belongs to the SMC family. SMC6 subfamily.</text>
</comment>
<dbReference type="GO" id="GO:0016887">
    <property type="term" value="F:ATP hydrolysis activity"/>
    <property type="evidence" value="ECO:0007669"/>
    <property type="project" value="InterPro"/>
</dbReference>
<feature type="coiled-coil region" evidence="12">
    <location>
        <begin position="302"/>
        <end position="349"/>
    </location>
</feature>
<organism evidence="15 16">
    <name type="scientific">Fusarium austroafricanum</name>
    <dbReference type="NCBI Taxonomy" id="2364996"/>
    <lineage>
        <taxon>Eukaryota</taxon>
        <taxon>Fungi</taxon>
        <taxon>Dikarya</taxon>
        <taxon>Ascomycota</taxon>
        <taxon>Pezizomycotina</taxon>
        <taxon>Sordariomycetes</taxon>
        <taxon>Hypocreomycetidae</taxon>
        <taxon>Hypocreales</taxon>
        <taxon>Nectriaceae</taxon>
        <taxon>Fusarium</taxon>
        <taxon>Fusarium concolor species complex</taxon>
    </lineage>
</organism>
<accession>A0A8H4NWA9</accession>
<dbReference type="Proteomes" id="UP000605986">
    <property type="component" value="Unassembled WGS sequence"/>
</dbReference>
<dbReference type="PANTHER" id="PTHR19306:SF6">
    <property type="entry name" value="STRUCTURAL MAINTENANCE OF CHROMOSOMES PROTEIN 6"/>
    <property type="match status" value="1"/>
</dbReference>
<feature type="region of interest" description="Disordered" evidence="13">
    <location>
        <begin position="715"/>
        <end position="736"/>
    </location>
</feature>
<feature type="coiled-coil region" evidence="12">
    <location>
        <begin position="745"/>
        <end position="814"/>
    </location>
</feature>
<protein>
    <recommendedName>
        <fullName evidence="14">Rad50/SbcC-type AAA domain-containing protein</fullName>
    </recommendedName>
</protein>
<dbReference type="Gene3D" id="3.40.50.300">
    <property type="entry name" value="P-loop containing nucleotide triphosphate hydrolases"/>
    <property type="match status" value="2"/>
</dbReference>
<evidence type="ECO:0000256" key="9">
    <source>
        <dbReference type="ARBA" id="ARBA00023172"/>
    </source>
</evidence>
<reference evidence="15" key="1">
    <citation type="submission" date="2020-01" db="EMBL/GenBank/DDBJ databases">
        <title>Identification and distribution of gene clusters putatively required for synthesis of sphingolipid metabolism inhibitors in phylogenetically diverse species of the filamentous fungus Fusarium.</title>
        <authorList>
            <person name="Kim H.-S."/>
            <person name="Busman M."/>
            <person name="Brown D.W."/>
            <person name="Divon H."/>
            <person name="Uhlig S."/>
            <person name="Proctor R.H."/>
        </authorList>
    </citation>
    <scope>NUCLEOTIDE SEQUENCE</scope>
    <source>
        <strain evidence="15">NRRL 53441</strain>
    </source>
</reference>
<comment type="subcellular location">
    <subcellularLocation>
        <location evidence="2">Chromosome</location>
    </subcellularLocation>
    <subcellularLocation>
        <location evidence="1">Nucleus</location>
    </subcellularLocation>
</comment>
<dbReference type="AlphaFoldDB" id="A0A8H4NWA9"/>
<keyword evidence="10" id="KW-0234">DNA repair</keyword>
<keyword evidence="11" id="KW-0539">Nucleus</keyword>
<dbReference type="InterPro" id="IPR027417">
    <property type="entry name" value="P-loop_NTPase"/>
</dbReference>
<dbReference type="OrthoDB" id="10072614at2759"/>
<dbReference type="GO" id="GO:0000724">
    <property type="term" value="P:double-strand break repair via homologous recombination"/>
    <property type="evidence" value="ECO:0007669"/>
    <property type="project" value="TreeGrafter"/>
</dbReference>
<feature type="coiled-coil region" evidence="12">
    <location>
        <begin position="404"/>
        <end position="438"/>
    </location>
</feature>
<keyword evidence="8 12" id="KW-0175">Coiled coil</keyword>
<evidence type="ECO:0000256" key="6">
    <source>
        <dbReference type="ARBA" id="ARBA00022763"/>
    </source>
</evidence>
<feature type="compositionally biased region" description="Acidic residues" evidence="13">
    <location>
        <begin position="56"/>
        <end position="66"/>
    </location>
</feature>
<dbReference type="SUPFAM" id="SSF52540">
    <property type="entry name" value="P-loop containing nucleoside triphosphate hydrolases"/>
    <property type="match status" value="1"/>
</dbReference>
<evidence type="ECO:0000313" key="16">
    <source>
        <dbReference type="Proteomes" id="UP000605986"/>
    </source>
</evidence>
<evidence type="ECO:0000256" key="4">
    <source>
        <dbReference type="ARBA" id="ARBA00022454"/>
    </source>
</evidence>
<evidence type="ECO:0000256" key="10">
    <source>
        <dbReference type="ARBA" id="ARBA00023204"/>
    </source>
</evidence>
<dbReference type="GO" id="GO:0003684">
    <property type="term" value="F:damaged DNA binding"/>
    <property type="evidence" value="ECO:0007669"/>
    <property type="project" value="TreeGrafter"/>
</dbReference>
<evidence type="ECO:0000256" key="7">
    <source>
        <dbReference type="ARBA" id="ARBA00022840"/>
    </source>
</evidence>
<keyword evidence="5" id="KW-0547">Nucleotide-binding</keyword>
<keyword evidence="4" id="KW-0158">Chromosome</keyword>
<dbReference type="GO" id="GO:0030915">
    <property type="term" value="C:Smc5-Smc6 complex"/>
    <property type="evidence" value="ECO:0007669"/>
    <property type="project" value="TreeGrafter"/>
</dbReference>
<evidence type="ECO:0000259" key="14">
    <source>
        <dbReference type="Pfam" id="PF13476"/>
    </source>
</evidence>
<evidence type="ECO:0000256" key="12">
    <source>
        <dbReference type="SAM" id="Coils"/>
    </source>
</evidence>
<feature type="coiled-coil region" evidence="12">
    <location>
        <begin position="846"/>
        <end position="929"/>
    </location>
</feature>
<dbReference type="GO" id="GO:0005634">
    <property type="term" value="C:nucleus"/>
    <property type="evidence" value="ECO:0007669"/>
    <property type="project" value="UniProtKB-SubCell"/>
</dbReference>
<dbReference type="InterPro" id="IPR038729">
    <property type="entry name" value="Rad50/SbcC_AAA"/>
</dbReference>
<sequence>MAPTKRSRREAEQDDDDRVDIQQARSNFGRDDTRKRARVTVEDQRGTEPTPQQEDTPSDESEDDEDQRNSNALPQTQYEIMRDNGFKHLEHTDWDDQQATQKLAQRVTNLGNNMVSESGIIESITCFNFMCHERLHVDLGPLINFIVGENGSGKSAVLTALTLCLGGKASDTNRGGSLKSFVKEGCEHGSLVVKIKNAGSDAYQPDIYGDTIIVERHFSKTGSSGFKIKSALGRIISTKKQEVDEISEWYALQIGNPLTVLSQDNARQFLNAATPAQKYKYFVSGVQLEQLDNDYKMSQDTLDKTLLLREDLTSKVEEVKKEMEEARRLAETAQKNKNLREKARHYINQLVWSQVVEQERLLDDCEKEIAQRSQTIVEAEQYCEKASQDLATVDDKVQRVWQAKDELEQERGLFEDRIAKATDVHRQARKEEEELLMEERDAHQRLKTVKDGLKVCQRKIQDEERRLGESTGNARAQKDTELENARKKEQLLKEQIDDIQNKLPDLKNRLAEAEQRSKKLPHSKDLKRKEVISVEQQVQELKAATGGRFNGYDREINDVVKAIENETGWEQKPVGPIGAHIRLSKPEWSGILERTLGEGLNAFVVRSKPDQTKLSNLMRRFRLKKQPPIYIAYGGRIDTSSQEPDPAFDTILRVLQFDDDIVRSQLIIGNQIEKIILIRDRVEAERVMVEGVPPRNVGACLCFHDGRNKRGWGLRLTNRNGSVGTSPVPPFTMRPRMQTDSGRQVEIQEENLNHLGQEMAEINRDERQAQQAVQRFKTELENQRKDIKRFEGDLRRTQADIERVQMELDAFEGVDDRLNILRAELESRRLEGEQLGNQYGEMGLAKKDLKAKTEEARLKLEEEKNERDDFQSRLNKAYEKVTAADNMRRVAVASKNDAFERLDIAKNERRRAEEKRDKKAAEVADFIEQARQTAPERVHIPDNESHSSIEQKYSKIREQIKQRESRLGATDQEIYERANEASERYEDVMRQTGDVDDTIAALKRAIEHRLHIWRTFQRQISARIRIQFNYLLSERGFRGKIDLDHKNRKVHLQIEPDETRKSSAGRNTKTLSGGEKSFSSICMLLSVWEAIGSPIRCLDEFDVFMDNVNRAISTNMLVDAARRSVSRQYILITPNAIEGRARLDKDVKIIRLTDPRQRTLDNFQ</sequence>
<evidence type="ECO:0000256" key="13">
    <source>
        <dbReference type="SAM" id="MobiDB-lite"/>
    </source>
</evidence>
<dbReference type="Pfam" id="PF13476">
    <property type="entry name" value="AAA_23"/>
    <property type="match status" value="1"/>
</dbReference>
<keyword evidence="16" id="KW-1185">Reference proteome</keyword>
<keyword evidence="6" id="KW-0227">DNA damage</keyword>
<dbReference type="GO" id="GO:0003697">
    <property type="term" value="F:single-stranded DNA binding"/>
    <property type="evidence" value="ECO:0007669"/>
    <property type="project" value="TreeGrafter"/>
</dbReference>
<dbReference type="EMBL" id="JAADJG010000146">
    <property type="protein sequence ID" value="KAF4453554.1"/>
    <property type="molecule type" value="Genomic_DNA"/>
</dbReference>
<evidence type="ECO:0000313" key="15">
    <source>
        <dbReference type="EMBL" id="KAF4453554.1"/>
    </source>
</evidence>
<dbReference type="GO" id="GO:0005524">
    <property type="term" value="F:ATP binding"/>
    <property type="evidence" value="ECO:0007669"/>
    <property type="project" value="UniProtKB-KW"/>
</dbReference>
<comment type="caution">
    <text evidence="15">The sequence shown here is derived from an EMBL/GenBank/DDBJ whole genome shotgun (WGS) entry which is preliminary data.</text>
</comment>
<keyword evidence="7" id="KW-0067">ATP-binding</keyword>
<evidence type="ECO:0000256" key="1">
    <source>
        <dbReference type="ARBA" id="ARBA00004123"/>
    </source>
</evidence>
<evidence type="ECO:0000256" key="2">
    <source>
        <dbReference type="ARBA" id="ARBA00004286"/>
    </source>
</evidence>
<dbReference type="GO" id="GO:0035861">
    <property type="term" value="C:site of double-strand break"/>
    <property type="evidence" value="ECO:0007669"/>
    <property type="project" value="TreeGrafter"/>
</dbReference>